<dbReference type="EMBL" id="LR862131">
    <property type="protein sequence ID" value="CAD1837253.1"/>
    <property type="molecule type" value="Genomic_DNA"/>
</dbReference>
<accession>A0A6V7Q2J3</accession>
<evidence type="ECO:0000259" key="2">
    <source>
        <dbReference type="Pfam" id="PF12776"/>
    </source>
</evidence>
<sequence length="458" mass="49048">MRTRTANWTDHIDSILLSILMEDHALENYVGGSFTRVAWIRIVEGFNTQIGQNLSKKHISNRLKVLKGLYMLYDKLANLSGWGWDSVNNIPTAGDPADWDAVIALAIHLLPGLFEPGSTGNPGNEIGRPDISSHSPSPHLVQPTVGGSASGSRHSSAGKRPRSPPPSAQPRKHASSSDGRKKKSDLGAMALAEMVEIGKQKLELARKMYHHKVASRSTIPTIEVCMNGVYNIVGTTNVCALAAGDSLRDDKSRQLFMTMTDELAVVWINRQVDVHNVIYRPDFPGLHDDLRLETDFYACLPLCSFAHACEGRSPQAGTPEIAIATHARPCGIGRRNRMSWGRLIPRVGMLTTTGPLGTAQAGLPTGRSYEIWNKWNQFVNEQFDNDGSGCGGSGGPNRIEGDGSGRRWLQAALGGVRLGRRGTVAAADVAGAMVAADVVGAMAAAGAMDAAAAASCQL</sequence>
<feature type="region of interest" description="Disordered" evidence="1">
    <location>
        <begin position="118"/>
        <end position="183"/>
    </location>
</feature>
<evidence type="ECO:0000313" key="3">
    <source>
        <dbReference type="EMBL" id="CAD1837253.1"/>
    </source>
</evidence>
<proteinExistence type="predicted"/>
<feature type="compositionally biased region" description="Low complexity" evidence="1">
    <location>
        <begin position="146"/>
        <end position="155"/>
    </location>
</feature>
<name>A0A6V7Q2J3_ANACO</name>
<feature type="domain" description="Myb/SANT-like" evidence="2">
    <location>
        <begin position="7"/>
        <end position="100"/>
    </location>
</feature>
<dbReference type="AlphaFoldDB" id="A0A6V7Q2J3"/>
<dbReference type="Pfam" id="PF12776">
    <property type="entry name" value="Myb_DNA-bind_3"/>
    <property type="match status" value="1"/>
</dbReference>
<reference evidence="3" key="1">
    <citation type="submission" date="2020-07" db="EMBL/GenBank/DDBJ databases">
        <authorList>
            <person name="Lin J."/>
        </authorList>
    </citation>
    <scope>NUCLEOTIDE SEQUENCE</scope>
</reference>
<organism evidence="3">
    <name type="scientific">Ananas comosus var. bracteatus</name>
    <name type="common">red pineapple</name>
    <dbReference type="NCBI Taxonomy" id="296719"/>
    <lineage>
        <taxon>Eukaryota</taxon>
        <taxon>Viridiplantae</taxon>
        <taxon>Streptophyta</taxon>
        <taxon>Embryophyta</taxon>
        <taxon>Tracheophyta</taxon>
        <taxon>Spermatophyta</taxon>
        <taxon>Magnoliopsida</taxon>
        <taxon>Liliopsida</taxon>
        <taxon>Poales</taxon>
        <taxon>Bromeliaceae</taxon>
        <taxon>Bromelioideae</taxon>
        <taxon>Ananas</taxon>
    </lineage>
</organism>
<gene>
    <name evidence="3" type="ORF">CB5_LOCUS20464</name>
</gene>
<protein>
    <recommendedName>
        <fullName evidence="2">Myb/SANT-like domain-containing protein</fullName>
    </recommendedName>
</protein>
<dbReference type="PANTHER" id="PTHR47584:SF14">
    <property type="entry name" value="L10-INTERACTING MYB DOMAIN-CONTAINING PROTEIN-LIKE"/>
    <property type="match status" value="1"/>
</dbReference>
<dbReference type="PANTHER" id="PTHR47584">
    <property type="match status" value="1"/>
</dbReference>
<dbReference type="InterPro" id="IPR024752">
    <property type="entry name" value="Myb/SANT-like_dom"/>
</dbReference>
<dbReference type="InterPro" id="IPR045026">
    <property type="entry name" value="LIMYB"/>
</dbReference>
<evidence type="ECO:0000256" key="1">
    <source>
        <dbReference type="SAM" id="MobiDB-lite"/>
    </source>
</evidence>